<keyword evidence="3 4" id="KW-0274">FAD</keyword>
<dbReference type="PANTHER" id="PTHR11455:SF9">
    <property type="entry name" value="CRYPTOCHROME CIRCADIAN CLOCK 5 ISOFORM X1"/>
    <property type="match status" value="1"/>
</dbReference>
<keyword evidence="9" id="KW-1185">Reference proteome</keyword>
<reference evidence="8" key="4">
    <citation type="submission" date="2024-02" db="EMBL/GenBank/DDBJ databases">
        <title>Comparative genomics of Cryptococcus and Kwoniella reveals pathogenesis evolution and contrasting modes of karyotype evolution via chromosome fusion or intercentromeric recombination.</title>
        <authorList>
            <person name="Coelho M.A."/>
            <person name="David-Palma M."/>
            <person name="Shea T."/>
            <person name="Bowers K."/>
            <person name="McGinley-Smith S."/>
            <person name="Mohammad A.W."/>
            <person name="Gnirke A."/>
            <person name="Yurkov A.M."/>
            <person name="Nowrousian M."/>
            <person name="Sun S."/>
            <person name="Cuomo C.A."/>
            <person name="Heitman J."/>
        </authorList>
    </citation>
    <scope>NUCLEOTIDE SEQUENCE</scope>
    <source>
        <strain evidence="8">CBS 10118</strain>
    </source>
</reference>
<feature type="compositionally biased region" description="Polar residues" evidence="5">
    <location>
        <begin position="269"/>
        <end position="286"/>
    </location>
</feature>
<feature type="compositionally biased region" description="Pro residues" evidence="5">
    <location>
        <begin position="215"/>
        <end position="225"/>
    </location>
</feature>
<dbReference type="GO" id="GO:0005634">
    <property type="term" value="C:nucleus"/>
    <property type="evidence" value="ECO:0007669"/>
    <property type="project" value="TreeGrafter"/>
</dbReference>
<evidence type="ECO:0000256" key="4">
    <source>
        <dbReference type="PIRSR" id="PIRSR602081-1"/>
    </source>
</evidence>
<feature type="region of interest" description="Disordered" evidence="5">
    <location>
        <begin position="614"/>
        <end position="652"/>
    </location>
</feature>
<dbReference type="InterPro" id="IPR006050">
    <property type="entry name" value="DNA_photolyase_N"/>
</dbReference>
<dbReference type="InterPro" id="IPR002081">
    <property type="entry name" value="Cryptochrome/DNA_photolyase_1"/>
</dbReference>
<dbReference type="GO" id="GO:0003677">
    <property type="term" value="F:DNA binding"/>
    <property type="evidence" value="ECO:0007669"/>
    <property type="project" value="TreeGrafter"/>
</dbReference>
<comment type="similarity">
    <text evidence="1">Belongs to the DNA photolyase class-1 family.</text>
</comment>
<dbReference type="Gene3D" id="1.25.40.80">
    <property type="match status" value="1"/>
</dbReference>
<accession>A0A1B9G8R5</accession>
<dbReference type="GO" id="GO:0071949">
    <property type="term" value="F:FAD binding"/>
    <property type="evidence" value="ECO:0007669"/>
    <property type="project" value="TreeGrafter"/>
</dbReference>
<evidence type="ECO:0000313" key="9">
    <source>
        <dbReference type="Proteomes" id="UP000092730"/>
    </source>
</evidence>
<dbReference type="PANTHER" id="PTHR11455">
    <property type="entry name" value="CRYPTOCHROME"/>
    <property type="match status" value="1"/>
</dbReference>
<evidence type="ECO:0000313" key="7">
    <source>
        <dbReference type="EMBL" id="OCF27434.1"/>
    </source>
</evidence>
<dbReference type="Gene3D" id="1.10.579.10">
    <property type="entry name" value="DNA Cyclobutane Dipyrimidine Photolyase, subunit A, domain 3"/>
    <property type="match status" value="1"/>
</dbReference>
<dbReference type="GO" id="GO:0005737">
    <property type="term" value="C:cytoplasm"/>
    <property type="evidence" value="ECO:0007669"/>
    <property type="project" value="TreeGrafter"/>
</dbReference>
<evidence type="ECO:0000256" key="3">
    <source>
        <dbReference type="ARBA" id="ARBA00022827"/>
    </source>
</evidence>
<evidence type="ECO:0000256" key="2">
    <source>
        <dbReference type="ARBA" id="ARBA00022630"/>
    </source>
</evidence>
<keyword evidence="2 4" id="KW-0285">Flavoprotein</keyword>
<comment type="cofactor">
    <cofactor evidence="4">
        <name>FAD</name>
        <dbReference type="ChEBI" id="CHEBI:57692"/>
    </cofactor>
    <text evidence="4">Binds 1 FAD per subunit.</text>
</comment>
<feature type="binding site" evidence="4">
    <location>
        <begin position="488"/>
        <end position="490"/>
    </location>
    <ligand>
        <name>FAD</name>
        <dbReference type="ChEBI" id="CHEBI:57692"/>
    </ligand>
</feature>
<feature type="region of interest" description="Disordered" evidence="5">
    <location>
        <begin position="1"/>
        <end position="44"/>
    </location>
</feature>
<dbReference type="EMBL" id="KI894019">
    <property type="protein sequence ID" value="OCF27434.1"/>
    <property type="molecule type" value="Genomic_DNA"/>
</dbReference>
<reference evidence="7" key="1">
    <citation type="submission" date="2013-07" db="EMBL/GenBank/DDBJ databases">
        <title>The Genome Sequence of Cryptococcus bestiolae CBS10118.</title>
        <authorList>
            <consortium name="The Broad Institute Genome Sequencing Platform"/>
            <person name="Cuomo C."/>
            <person name="Litvintseva A."/>
            <person name="Chen Y."/>
            <person name="Heitman J."/>
            <person name="Sun S."/>
            <person name="Springer D."/>
            <person name="Dromer F."/>
            <person name="Young S.K."/>
            <person name="Zeng Q."/>
            <person name="Gargeya S."/>
            <person name="Fitzgerald M."/>
            <person name="Abouelleil A."/>
            <person name="Alvarado L."/>
            <person name="Berlin A.M."/>
            <person name="Chapman S.B."/>
            <person name="Dewar J."/>
            <person name="Goldberg J."/>
            <person name="Griggs A."/>
            <person name="Gujja S."/>
            <person name="Hansen M."/>
            <person name="Howarth C."/>
            <person name="Imamovic A."/>
            <person name="Larimer J."/>
            <person name="McCowan C."/>
            <person name="Murphy C."/>
            <person name="Pearson M."/>
            <person name="Priest M."/>
            <person name="Roberts A."/>
            <person name="Saif S."/>
            <person name="Shea T."/>
            <person name="Sykes S."/>
            <person name="Wortman J."/>
            <person name="Nusbaum C."/>
            <person name="Birren B."/>
        </authorList>
    </citation>
    <scope>NUCLEOTIDE SEQUENCE [LARGE SCALE GENOMIC DNA]</scope>
    <source>
        <strain evidence="7">CBS 10118</strain>
    </source>
</reference>
<feature type="domain" description="Photolyase/cryptochrome alpha/beta" evidence="6">
    <location>
        <begin position="47"/>
        <end position="180"/>
    </location>
</feature>
<dbReference type="Pfam" id="PF03441">
    <property type="entry name" value="FAD_binding_7"/>
    <property type="match status" value="1"/>
</dbReference>
<feature type="binding site" evidence="4">
    <location>
        <begin position="369"/>
        <end position="376"/>
    </location>
    <ligand>
        <name>FAD</name>
        <dbReference type="ChEBI" id="CHEBI:57692"/>
    </ligand>
</feature>
<feature type="region of interest" description="Disordered" evidence="5">
    <location>
        <begin position="210"/>
        <end position="232"/>
    </location>
</feature>
<protein>
    <recommendedName>
        <fullName evidence="6">Photolyase/cryptochrome alpha/beta domain-containing protein</fullName>
    </recommendedName>
</protein>
<dbReference type="PROSITE" id="PS51645">
    <property type="entry name" value="PHR_CRY_ALPHA_BETA"/>
    <property type="match status" value="1"/>
</dbReference>
<gene>
    <name evidence="7" type="ORF">I302_02276</name>
    <name evidence="8" type="ORF">I302_103575</name>
</gene>
<dbReference type="InterPro" id="IPR036155">
    <property type="entry name" value="Crypto/Photolyase_N_sf"/>
</dbReference>
<dbReference type="InterPro" id="IPR036134">
    <property type="entry name" value="Crypto/Photolyase_FAD-like_sf"/>
</dbReference>
<dbReference type="OrthoDB" id="435881at2759"/>
<sequence>MPKSKSTSKPPPSPKTSKKEPVPLSELPKPTIINSPKGKGKSTKSKARVLFWHRTDLRLTDSPALTRALEIENIEYFWPIWCFDPEYVYKHRVGLNRWNFLLESMNNLSEEYTKVNNKQKLWVFRSRPELVIRKLIRDWGVTHICWEKDSNAYSKVRDERIFALAEEMGIQVIATPGRHLFDPDEVIKQNKGKPTMTLHQWQGVTAKMGEVSQPAPTPSSIPDPGPSELQDNREEEWGRYEGVDLNADVRTGDDTCFDSLTGPKDSPFSVPTMSQLGFPPSTTTIRGGTIEAHKRLDLFLSDREKVAKFSKPHSAPTSLEPSTTLLSPYIKFGCIGIRELWWGCKRVVEEYKKGGGKGETKEPENMFGQLEFRDMYACAEASVPHFERIRGNSVCKYVAWSLQNQYDEDGNEILPRPRDKDEQTEQRFEAWKEGRTGFPWIDACMRQLKHEGWIHHLARHSVACFLTRGQCYISWERGMEVFDEWLIDWDPASNPGNWMWLSCSAFFSQYFRVYGLVSWPQKTDKSGALVRKYCPELKDFPDKYIYSPHLAPQGIQEKAKCIIGKDYPFPILDEHLEKDVCIARLKDAFHLNYHGNDEDVLNGTAERKLIELHEENGHTREKMIEGKEDDKKRKREADGEGALDKFIKREKK</sequence>
<feature type="region of interest" description="Disordered" evidence="5">
    <location>
        <begin position="262"/>
        <end position="286"/>
    </location>
</feature>
<dbReference type="KEGG" id="kbi:30206675"/>
<reference evidence="7" key="3">
    <citation type="submission" date="2014-01" db="EMBL/GenBank/DDBJ databases">
        <title>Evolution of pathogenesis and genome organization in the Tremellales.</title>
        <authorList>
            <person name="Cuomo C."/>
            <person name="Litvintseva A."/>
            <person name="Heitman J."/>
            <person name="Chen Y."/>
            <person name="Sun S."/>
            <person name="Springer D."/>
            <person name="Dromer F."/>
            <person name="Young S."/>
            <person name="Zeng Q."/>
            <person name="Chapman S."/>
            <person name="Gujja S."/>
            <person name="Saif S."/>
            <person name="Birren B."/>
        </authorList>
    </citation>
    <scope>NUCLEOTIDE SEQUENCE</scope>
    <source>
        <strain evidence="7">CBS 10118</strain>
    </source>
</reference>
<dbReference type="SUPFAM" id="SSF48173">
    <property type="entry name" value="Cryptochrome/photolyase FAD-binding domain"/>
    <property type="match status" value="1"/>
</dbReference>
<dbReference type="VEuPathDB" id="FungiDB:I302_02276"/>
<dbReference type="GeneID" id="30206675"/>
<dbReference type="EMBL" id="CP144542">
    <property type="protein sequence ID" value="WVW81580.1"/>
    <property type="molecule type" value="Genomic_DNA"/>
</dbReference>
<dbReference type="GO" id="GO:0032922">
    <property type="term" value="P:circadian regulation of gene expression"/>
    <property type="evidence" value="ECO:0007669"/>
    <property type="project" value="TreeGrafter"/>
</dbReference>
<dbReference type="Proteomes" id="UP000092730">
    <property type="component" value="Chromosome 2"/>
</dbReference>
<organism evidence="7">
    <name type="scientific">Kwoniella bestiolae CBS 10118</name>
    <dbReference type="NCBI Taxonomy" id="1296100"/>
    <lineage>
        <taxon>Eukaryota</taxon>
        <taxon>Fungi</taxon>
        <taxon>Dikarya</taxon>
        <taxon>Basidiomycota</taxon>
        <taxon>Agaricomycotina</taxon>
        <taxon>Tremellomycetes</taxon>
        <taxon>Tremellales</taxon>
        <taxon>Cryptococcaceae</taxon>
        <taxon>Kwoniella</taxon>
    </lineage>
</organism>
<dbReference type="InterPro" id="IPR014729">
    <property type="entry name" value="Rossmann-like_a/b/a_fold"/>
</dbReference>
<evidence type="ECO:0000313" key="8">
    <source>
        <dbReference type="EMBL" id="WVW81580.1"/>
    </source>
</evidence>
<reference evidence="8" key="2">
    <citation type="submission" date="2013-07" db="EMBL/GenBank/DDBJ databases">
        <authorList>
            <consortium name="The Broad Institute Genome Sequencing Platform"/>
            <person name="Cuomo C."/>
            <person name="Litvintseva A."/>
            <person name="Chen Y."/>
            <person name="Heitman J."/>
            <person name="Sun S."/>
            <person name="Springer D."/>
            <person name="Dromer F."/>
            <person name="Young S.K."/>
            <person name="Zeng Q."/>
            <person name="Gargeya S."/>
            <person name="Fitzgerald M."/>
            <person name="Abouelleil A."/>
            <person name="Alvarado L."/>
            <person name="Berlin A.M."/>
            <person name="Chapman S.B."/>
            <person name="Dewar J."/>
            <person name="Goldberg J."/>
            <person name="Griggs A."/>
            <person name="Gujja S."/>
            <person name="Hansen M."/>
            <person name="Howarth C."/>
            <person name="Imamovic A."/>
            <person name="Larimer J."/>
            <person name="McCowan C."/>
            <person name="Murphy C."/>
            <person name="Pearson M."/>
            <person name="Priest M."/>
            <person name="Roberts A."/>
            <person name="Saif S."/>
            <person name="Shea T."/>
            <person name="Sykes S."/>
            <person name="Wortman J."/>
            <person name="Nusbaum C."/>
            <person name="Birren B."/>
        </authorList>
    </citation>
    <scope>NUCLEOTIDE SEQUENCE</scope>
    <source>
        <strain evidence="8">CBS 10118</strain>
    </source>
</reference>
<dbReference type="GO" id="GO:0043153">
    <property type="term" value="P:entrainment of circadian clock by photoperiod"/>
    <property type="evidence" value="ECO:0007669"/>
    <property type="project" value="TreeGrafter"/>
</dbReference>
<dbReference type="InterPro" id="IPR005101">
    <property type="entry name" value="Cryptochr/Photolyase_FAD-bd"/>
</dbReference>
<dbReference type="Pfam" id="PF00875">
    <property type="entry name" value="DNA_photolyase"/>
    <property type="match status" value="1"/>
</dbReference>
<feature type="binding site" evidence="4">
    <location>
        <begin position="323"/>
        <end position="327"/>
    </location>
    <ligand>
        <name>FAD</name>
        <dbReference type="ChEBI" id="CHEBI:57692"/>
    </ligand>
</feature>
<dbReference type="SUPFAM" id="SSF52425">
    <property type="entry name" value="Cryptochrome/photolyase, N-terminal domain"/>
    <property type="match status" value="1"/>
</dbReference>
<dbReference type="Gene3D" id="3.40.50.620">
    <property type="entry name" value="HUPs"/>
    <property type="match status" value="1"/>
</dbReference>
<dbReference type="RefSeq" id="XP_019048504.1">
    <property type="nucleotide sequence ID" value="XM_019188942.1"/>
</dbReference>
<evidence type="ECO:0000259" key="6">
    <source>
        <dbReference type="PROSITE" id="PS51645"/>
    </source>
</evidence>
<proteinExistence type="inferred from homology"/>
<dbReference type="AlphaFoldDB" id="A0A1B9G8R5"/>
<evidence type="ECO:0000256" key="5">
    <source>
        <dbReference type="SAM" id="MobiDB-lite"/>
    </source>
</evidence>
<evidence type="ECO:0000256" key="1">
    <source>
        <dbReference type="ARBA" id="ARBA00005862"/>
    </source>
</evidence>
<dbReference type="STRING" id="1296100.A0A1B9G8R5"/>
<dbReference type="GO" id="GO:0003904">
    <property type="term" value="F:deoxyribodipyrimidine photo-lyase activity"/>
    <property type="evidence" value="ECO:0007669"/>
    <property type="project" value="TreeGrafter"/>
</dbReference>
<name>A0A1B9G8R5_9TREE</name>